<organism evidence="2 3">
    <name type="scientific">Iphiclides podalirius</name>
    <name type="common">scarce swallowtail</name>
    <dbReference type="NCBI Taxonomy" id="110791"/>
    <lineage>
        <taxon>Eukaryota</taxon>
        <taxon>Metazoa</taxon>
        <taxon>Ecdysozoa</taxon>
        <taxon>Arthropoda</taxon>
        <taxon>Hexapoda</taxon>
        <taxon>Insecta</taxon>
        <taxon>Pterygota</taxon>
        <taxon>Neoptera</taxon>
        <taxon>Endopterygota</taxon>
        <taxon>Lepidoptera</taxon>
        <taxon>Glossata</taxon>
        <taxon>Ditrysia</taxon>
        <taxon>Papilionoidea</taxon>
        <taxon>Papilionidae</taxon>
        <taxon>Papilioninae</taxon>
        <taxon>Iphiclides</taxon>
    </lineage>
</organism>
<sequence>MPALWQSSQRPMYIRTVWVDGFRHAILTQDDPHYIELYAKRRRPHSSASINPKRKSQGSRLSHRSDTNCYRNQELIVTSDRTRIGEELEIETLNLTEVQIEEGDISKDSTSSQCGIKNHRSNFTTIEMMAVKTNRTARVQVRDTNELSDRVLQWLDLAGKVELVATENEKRICEPRHSWPTIERRNPSKSRTVNDIRTRECKLAADESETGDSIDRRALYAPTSVTTVENYAKRSRNVKHATRDSATKARNNKRNRDMTTNVAETRQKMLDERGAMEKQYAELVNRKIIQDMSKTKKQVHIFMPESIAKGVVSNANSRTESLLSQKS</sequence>
<gene>
    <name evidence="2" type="ORF">IPOD504_LOCUS6384</name>
</gene>
<reference evidence="2" key="1">
    <citation type="submission" date="2022-03" db="EMBL/GenBank/DDBJ databases">
        <authorList>
            <person name="Martin H S."/>
        </authorList>
    </citation>
    <scope>NUCLEOTIDE SEQUENCE</scope>
</reference>
<evidence type="ECO:0000256" key="1">
    <source>
        <dbReference type="SAM" id="MobiDB-lite"/>
    </source>
</evidence>
<feature type="non-terminal residue" evidence="2">
    <location>
        <position position="327"/>
    </location>
</feature>
<feature type="region of interest" description="Disordered" evidence="1">
    <location>
        <begin position="235"/>
        <end position="256"/>
    </location>
</feature>
<proteinExistence type="predicted"/>
<evidence type="ECO:0000313" key="2">
    <source>
        <dbReference type="EMBL" id="CAH2048799.1"/>
    </source>
</evidence>
<keyword evidence="3" id="KW-1185">Reference proteome</keyword>
<dbReference type="EMBL" id="OW152830">
    <property type="protein sequence ID" value="CAH2048799.1"/>
    <property type="molecule type" value="Genomic_DNA"/>
</dbReference>
<feature type="region of interest" description="Disordered" evidence="1">
    <location>
        <begin position="42"/>
        <end position="65"/>
    </location>
</feature>
<accession>A0ABN8I8U7</accession>
<dbReference type="Proteomes" id="UP000837857">
    <property type="component" value="Chromosome 18"/>
</dbReference>
<protein>
    <submittedName>
        <fullName evidence="2">Uncharacterized protein</fullName>
    </submittedName>
</protein>
<name>A0ABN8I8U7_9NEOP</name>
<evidence type="ECO:0000313" key="3">
    <source>
        <dbReference type="Proteomes" id="UP000837857"/>
    </source>
</evidence>